<dbReference type="Proteomes" id="UP000814140">
    <property type="component" value="Unassembled WGS sequence"/>
</dbReference>
<gene>
    <name evidence="1" type="ORF">BV25DRAFT_1824823</name>
</gene>
<accession>A0ACB8T472</accession>
<protein>
    <submittedName>
        <fullName evidence="1">Uncharacterized protein</fullName>
    </submittedName>
</protein>
<evidence type="ECO:0000313" key="1">
    <source>
        <dbReference type="EMBL" id="KAI0063232.1"/>
    </source>
</evidence>
<reference evidence="1" key="1">
    <citation type="submission" date="2021-03" db="EMBL/GenBank/DDBJ databases">
        <authorList>
            <consortium name="DOE Joint Genome Institute"/>
            <person name="Ahrendt S."/>
            <person name="Looney B.P."/>
            <person name="Miyauchi S."/>
            <person name="Morin E."/>
            <person name="Drula E."/>
            <person name="Courty P.E."/>
            <person name="Chicoki N."/>
            <person name="Fauchery L."/>
            <person name="Kohler A."/>
            <person name="Kuo A."/>
            <person name="Labutti K."/>
            <person name="Pangilinan J."/>
            <person name="Lipzen A."/>
            <person name="Riley R."/>
            <person name="Andreopoulos W."/>
            <person name="He G."/>
            <person name="Johnson J."/>
            <person name="Barry K.W."/>
            <person name="Grigoriev I.V."/>
            <person name="Nagy L."/>
            <person name="Hibbett D."/>
            <person name="Henrissat B."/>
            <person name="Matheny P.B."/>
            <person name="Labbe J."/>
            <person name="Martin F."/>
        </authorList>
    </citation>
    <scope>NUCLEOTIDE SEQUENCE</scope>
    <source>
        <strain evidence="1">HHB10654</strain>
    </source>
</reference>
<dbReference type="EMBL" id="MU277204">
    <property type="protein sequence ID" value="KAI0063232.1"/>
    <property type="molecule type" value="Genomic_DNA"/>
</dbReference>
<comment type="caution">
    <text evidence="1">The sequence shown here is derived from an EMBL/GenBank/DDBJ whole genome shotgun (WGS) entry which is preliminary data.</text>
</comment>
<reference evidence="1" key="2">
    <citation type="journal article" date="2022" name="New Phytol.">
        <title>Evolutionary transition to the ectomycorrhizal habit in the genomes of a hyperdiverse lineage of mushroom-forming fungi.</title>
        <authorList>
            <person name="Looney B."/>
            <person name="Miyauchi S."/>
            <person name="Morin E."/>
            <person name="Drula E."/>
            <person name="Courty P.E."/>
            <person name="Kohler A."/>
            <person name="Kuo A."/>
            <person name="LaButti K."/>
            <person name="Pangilinan J."/>
            <person name="Lipzen A."/>
            <person name="Riley R."/>
            <person name="Andreopoulos W."/>
            <person name="He G."/>
            <person name="Johnson J."/>
            <person name="Nolan M."/>
            <person name="Tritt A."/>
            <person name="Barry K.W."/>
            <person name="Grigoriev I.V."/>
            <person name="Nagy L.G."/>
            <person name="Hibbett D."/>
            <person name="Henrissat B."/>
            <person name="Matheny P.B."/>
            <person name="Labbe J."/>
            <person name="Martin F.M."/>
        </authorList>
    </citation>
    <scope>NUCLEOTIDE SEQUENCE</scope>
    <source>
        <strain evidence="1">HHB10654</strain>
    </source>
</reference>
<name>A0ACB8T472_9AGAM</name>
<keyword evidence="2" id="KW-1185">Reference proteome</keyword>
<proteinExistence type="predicted"/>
<sequence>MPNSSQDDVSPYALATLGRSCHPSHKSALVAFSLPPGGVRARRFSVAREGFRTRQAQQSFPRNLHLSEMAL</sequence>
<organism evidence="1 2">
    <name type="scientific">Artomyces pyxidatus</name>
    <dbReference type="NCBI Taxonomy" id="48021"/>
    <lineage>
        <taxon>Eukaryota</taxon>
        <taxon>Fungi</taxon>
        <taxon>Dikarya</taxon>
        <taxon>Basidiomycota</taxon>
        <taxon>Agaricomycotina</taxon>
        <taxon>Agaricomycetes</taxon>
        <taxon>Russulales</taxon>
        <taxon>Auriscalpiaceae</taxon>
        <taxon>Artomyces</taxon>
    </lineage>
</organism>
<evidence type="ECO:0000313" key="2">
    <source>
        <dbReference type="Proteomes" id="UP000814140"/>
    </source>
</evidence>